<dbReference type="AlphaFoldDB" id="D8RCC9"/>
<dbReference type="GO" id="GO:0034057">
    <property type="term" value="F:RNA strand-exchange activity"/>
    <property type="evidence" value="ECO:0000318"/>
    <property type="project" value="GO_Central"/>
</dbReference>
<dbReference type="SMART" id="SM00360">
    <property type="entry name" value="RRM"/>
    <property type="match status" value="2"/>
</dbReference>
<dbReference type="OMA" id="XNISMEN"/>
<dbReference type="Proteomes" id="UP000001514">
    <property type="component" value="Unassembled WGS sequence"/>
</dbReference>
<dbReference type="Gene3D" id="3.30.70.330">
    <property type="match status" value="2"/>
</dbReference>
<evidence type="ECO:0000259" key="3">
    <source>
        <dbReference type="PROSITE" id="PS50102"/>
    </source>
</evidence>
<protein>
    <recommendedName>
        <fullName evidence="3">RRM domain-containing protein</fullName>
    </recommendedName>
</protein>
<sequence>KIYAGGMPYTTSEDDIHSYFSECGAIEEIDYTTFPDTGRFRGLAFITFKVDSLFLFRSKLSSMECLSQTQAAPPPKTEGCTSVYVGNLSWDATEKDLRQFFKRCKITSVRLALDKETREFKGFGHVDFEDDESVERAIKLDQKLFLNRPIKIAYAVP</sequence>
<feature type="non-terminal residue" evidence="4">
    <location>
        <position position="1"/>
    </location>
</feature>
<feature type="domain" description="RRM" evidence="3">
    <location>
        <begin position="81"/>
        <end position="157"/>
    </location>
</feature>
<dbReference type="KEGG" id="smo:SELMODRAFT_27867"/>
<name>D8RCC9_SELML</name>
<dbReference type="HOGENOM" id="CLU_012062_15_4_1"/>
<dbReference type="Gramene" id="EFJ29830">
    <property type="protein sequence ID" value="EFJ29830"/>
    <property type="gene ID" value="SELMODRAFT_27867"/>
</dbReference>
<dbReference type="InterPro" id="IPR012677">
    <property type="entry name" value="Nucleotide-bd_a/b_plait_sf"/>
</dbReference>
<evidence type="ECO:0000313" key="4">
    <source>
        <dbReference type="EMBL" id="EFJ29830.1"/>
    </source>
</evidence>
<dbReference type="PANTHER" id="PTHR23236:SF108">
    <property type="entry name" value="OS03G0123200 PROTEIN"/>
    <property type="match status" value="1"/>
</dbReference>
<dbReference type="eggNOG" id="KOG0118">
    <property type="taxonomic scope" value="Eukaryota"/>
</dbReference>
<dbReference type="PANTHER" id="PTHR23236">
    <property type="entry name" value="EUKARYOTIC TRANSLATION INITIATION FACTOR 4B/4H"/>
    <property type="match status" value="1"/>
</dbReference>
<dbReference type="SUPFAM" id="SSF54928">
    <property type="entry name" value="RNA-binding domain, RBD"/>
    <property type="match status" value="2"/>
</dbReference>
<accession>D8RCC9</accession>
<keyword evidence="1 2" id="KW-0694">RNA-binding</keyword>
<dbReference type="PROSITE" id="PS50102">
    <property type="entry name" value="RRM"/>
    <property type="match status" value="2"/>
</dbReference>
<organism evidence="5">
    <name type="scientific">Selaginella moellendorffii</name>
    <name type="common">Spikemoss</name>
    <dbReference type="NCBI Taxonomy" id="88036"/>
    <lineage>
        <taxon>Eukaryota</taxon>
        <taxon>Viridiplantae</taxon>
        <taxon>Streptophyta</taxon>
        <taxon>Embryophyta</taxon>
        <taxon>Tracheophyta</taxon>
        <taxon>Lycopodiopsida</taxon>
        <taxon>Selaginellales</taxon>
        <taxon>Selaginellaceae</taxon>
        <taxon>Selaginella</taxon>
    </lineage>
</organism>
<dbReference type="GO" id="GO:0001731">
    <property type="term" value="P:formation of translation preinitiation complex"/>
    <property type="evidence" value="ECO:0000318"/>
    <property type="project" value="GO_Central"/>
</dbReference>
<dbReference type="Pfam" id="PF00076">
    <property type="entry name" value="RRM_1"/>
    <property type="match status" value="2"/>
</dbReference>
<dbReference type="InterPro" id="IPR035979">
    <property type="entry name" value="RBD_domain_sf"/>
</dbReference>
<dbReference type="GO" id="GO:0097010">
    <property type="term" value="P:eukaryotic translation initiation factor 4F complex assembly"/>
    <property type="evidence" value="ECO:0000318"/>
    <property type="project" value="GO_Central"/>
</dbReference>
<dbReference type="InterPro" id="IPR000504">
    <property type="entry name" value="RRM_dom"/>
</dbReference>
<keyword evidence="5" id="KW-1185">Reference proteome</keyword>
<dbReference type="GO" id="GO:0043024">
    <property type="term" value="F:ribosomal small subunit binding"/>
    <property type="evidence" value="ECO:0000318"/>
    <property type="project" value="GO_Central"/>
</dbReference>
<feature type="domain" description="RRM" evidence="3">
    <location>
        <begin position="1"/>
        <end position="49"/>
    </location>
</feature>
<feature type="non-terminal residue" evidence="4">
    <location>
        <position position="157"/>
    </location>
</feature>
<reference evidence="4 5" key="1">
    <citation type="journal article" date="2011" name="Science">
        <title>The Selaginella genome identifies genetic changes associated with the evolution of vascular plants.</title>
        <authorList>
            <person name="Banks J.A."/>
            <person name="Nishiyama T."/>
            <person name="Hasebe M."/>
            <person name="Bowman J.L."/>
            <person name="Gribskov M."/>
            <person name="dePamphilis C."/>
            <person name="Albert V.A."/>
            <person name="Aono N."/>
            <person name="Aoyama T."/>
            <person name="Ambrose B.A."/>
            <person name="Ashton N.W."/>
            <person name="Axtell M.J."/>
            <person name="Barker E."/>
            <person name="Barker M.S."/>
            <person name="Bennetzen J.L."/>
            <person name="Bonawitz N.D."/>
            <person name="Chapple C."/>
            <person name="Cheng C."/>
            <person name="Correa L.G."/>
            <person name="Dacre M."/>
            <person name="DeBarry J."/>
            <person name="Dreyer I."/>
            <person name="Elias M."/>
            <person name="Engstrom E.M."/>
            <person name="Estelle M."/>
            <person name="Feng L."/>
            <person name="Finet C."/>
            <person name="Floyd S.K."/>
            <person name="Frommer W.B."/>
            <person name="Fujita T."/>
            <person name="Gramzow L."/>
            <person name="Gutensohn M."/>
            <person name="Harholt J."/>
            <person name="Hattori M."/>
            <person name="Heyl A."/>
            <person name="Hirai T."/>
            <person name="Hiwatashi Y."/>
            <person name="Ishikawa M."/>
            <person name="Iwata M."/>
            <person name="Karol K.G."/>
            <person name="Koehler B."/>
            <person name="Kolukisaoglu U."/>
            <person name="Kubo M."/>
            <person name="Kurata T."/>
            <person name="Lalonde S."/>
            <person name="Li K."/>
            <person name="Li Y."/>
            <person name="Litt A."/>
            <person name="Lyons E."/>
            <person name="Manning G."/>
            <person name="Maruyama T."/>
            <person name="Michael T.P."/>
            <person name="Mikami K."/>
            <person name="Miyazaki S."/>
            <person name="Morinaga S."/>
            <person name="Murata T."/>
            <person name="Mueller-Roeber B."/>
            <person name="Nelson D.R."/>
            <person name="Obara M."/>
            <person name="Oguri Y."/>
            <person name="Olmstead R.G."/>
            <person name="Onodera N."/>
            <person name="Petersen B.L."/>
            <person name="Pils B."/>
            <person name="Prigge M."/>
            <person name="Rensing S.A."/>
            <person name="Riano-Pachon D.M."/>
            <person name="Roberts A.W."/>
            <person name="Sato Y."/>
            <person name="Scheller H.V."/>
            <person name="Schulz B."/>
            <person name="Schulz C."/>
            <person name="Shakirov E.V."/>
            <person name="Shibagaki N."/>
            <person name="Shinohara N."/>
            <person name="Shippen D.E."/>
            <person name="Soerensen I."/>
            <person name="Sotooka R."/>
            <person name="Sugimoto N."/>
            <person name="Sugita M."/>
            <person name="Sumikawa N."/>
            <person name="Tanurdzic M."/>
            <person name="Theissen G."/>
            <person name="Ulvskov P."/>
            <person name="Wakazuki S."/>
            <person name="Weng J.K."/>
            <person name="Willats W.W."/>
            <person name="Wipf D."/>
            <person name="Wolf P.G."/>
            <person name="Yang L."/>
            <person name="Zimmer A.D."/>
            <person name="Zhu Q."/>
            <person name="Mitros T."/>
            <person name="Hellsten U."/>
            <person name="Loque D."/>
            <person name="Otillar R."/>
            <person name="Salamov A."/>
            <person name="Schmutz J."/>
            <person name="Shapiro H."/>
            <person name="Lindquist E."/>
            <person name="Lucas S."/>
            <person name="Rokhsar D."/>
            <person name="Grigoriev I.V."/>
        </authorList>
    </citation>
    <scope>NUCLEOTIDE SEQUENCE [LARGE SCALE GENOMIC DNA]</scope>
</reference>
<evidence type="ECO:0000256" key="1">
    <source>
        <dbReference type="ARBA" id="ARBA00022884"/>
    </source>
</evidence>
<evidence type="ECO:0000256" key="2">
    <source>
        <dbReference type="PROSITE-ProRule" id="PRU00176"/>
    </source>
</evidence>
<gene>
    <name evidence="4" type="ORF">SELMODRAFT_27867</name>
</gene>
<evidence type="ECO:0000313" key="5">
    <source>
        <dbReference type="Proteomes" id="UP000001514"/>
    </source>
</evidence>
<dbReference type="EMBL" id="GL377576">
    <property type="protein sequence ID" value="EFJ29830.1"/>
    <property type="molecule type" value="Genomic_DNA"/>
</dbReference>
<dbReference type="STRING" id="88036.D8RCC9"/>
<proteinExistence type="predicted"/>
<dbReference type="InParanoid" id="D8RCC9"/>
<dbReference type="GO" id="GO:0033592">
    <property type="term" value="F:RNA strand annealing activity"/>
    <property type="evidence" value="ECO:0000318"/>
    <property type="project" value="GO_Central"/>
</dbReference>